<dbReference type="EMBL" id="CP074405">
    <property type="protein sequence ID" value="QVI61374.1"/>
    <property type="molecule type" value="Genomic_DNA"/>
</dbReference>
<keyword evidence="12" id="KW-1185">Reference proteome</keyword>
<dbReference type="InterPro" id="IPR036890">
    <property type="entry name" value="HATPase_C_sf"/>
</dbReference>
<name>A0ABX8D1M3_9CELL</name>
<evidence type="ECO:0000256" key="8">
    <source>
        <dbReference type="ARBA" id="ARBA00023012"/>
    </source>
</evidence>
<dbReference type="PANTHER" id="PTHR24421">
    <property type="entry name" value="NITRATE/NITRITE SENSOR PROTEIN NARX-RELATED"/>
    <property type="match status" value="1"/>
</dbReference>
<evidence type="ECO:0000256" key="5">
    <source>
        <dbReference type="ARBA" id="ARBA00022741"/>
    </source>
</evidence>
<sequence length="395" mass="41476">MTGRPGFHHRLVSAAMFVRLGAIVVALFGMVGQQVTPVLLICVLVLAGPGFAVLVHPPMLDAVTRHPLVLVVDVLINLGLVAALGVESPLVLATFSSALLVGMLTERRAAVAGALILAAGYVVVRTLATDGRDQGFMLALGVPTLYLCLVGLGAAVRRAHAEQASLHAQTQAAQRALVAADERARLAREMHDSVGKTLHGIALGARGLVGWVDRDPARAAELARALGDAAEDAAREAREILVRLRADQPDRPLVEVLRDRCEAWQAETGIPCELVVRFAVDLPTEVRYEVLAIVGEALENVRRHAGATHVTVELAATGDACRIVVADDGQGFAPRVDGTSPHGHFGLTGMHERAREAGVRLAVSSRPGAGTRVEIVHATSGGRAPQSGGLVELHG</sequence>
<dbReference type="Gene3D" id="3.30.565.10">
    <property type="entry name" value="Histidine kinase-like ATPase, C-terminal domain"/>
    <property type="match status" value="1"/>
</dbReference>
<keyword evidence="9" id="KW-0472">Membrane</keyword>
<dbReference type="EC" id="2.7.13.3" evidence="2"/>
<keyword evidence="8" id="KW-0902">Two-component regulatory system</keyword>
<keyword evidence="3" id="KW-0597">Phosphoprotein</keyword>
<dbReference type="Pfam" id="PF02518">
    <property type="entry name" value="HATPase_c"/>
    <property type="match status" value="1"/>
</dbReference>
<evidence type="ECO:0000256" key="2">
    <source>
        <dbReference type="ARBA" id="ARBA00012438"/>
    </source>
</evidence>
<keyword evidence="4" id="KW-0808">Transferase</keyword>
<dbReference type="RefSeq" id="WP_207338978.1">
    <property type="nucleotide sequence ID" value="NZ_CP074405.1"/>
</dbReference>
<gene>
    <name evidence="11" type="ORF">KG103_12900</name>
</gene>
<evidence type="ECO:0000259" key="10">
    <source>
        <dbReference type="SMART" id="SM00387"/>
    </source>
</evidence>
<keyword evidence="9" id="KW-1133">Transmembrane helix</keyword>
<protein>
    <recommendedName>
        <fullName evidence="2">histidine kinase</fullName>
        <ecNumber evidence="2">2.7.13.3</ecNumber>
    </recommendedName>
</protein>
<feature type="transmembrane region" description="Helical" evidence="9">
    <location>
        <begin position="75"/>
        <end position="102"/>
    </location>
</feature>
<evidence type="ECO:0000313" key="11">
    <source>
        <dbReference type="EMBL" id="QVI61374.1"/>
    </source>
</evidence>
<dbReference type="InterPro" id="IPR050482">
    <property type="entry name" value="Sensor_HK_TwoCompSys"/>
</dbReference>
<keyword evidence="9" id="KW-0812">Transmembrane</keyword>
<keyword evidence="5" id="KW-0547">Nucleotide-binding</keyword>
<feature type="transmembrane region" description="Helical" evidence="9">
    <location>
        <begin position="134"/>
        <end position="156"/>
    </location>
</feature>
<dbReference type="Proteomes" id="UP000677804">
    <property type="component" value="Chromosome"/>
</dbReference>
<keyword evidence="7 11" id="KW-0067">ATP-binding</keyword>
<comment type="catalytic activity">
    <reaction evidence="1">
        <text>ATP + protein L-histidine = ADP + protein N-phospho-L-histidine.</text>
        <dbReference type="EC" id="2.7.13.3"/>
    </reaction>
</comment>
<accession>A0ABX8D1M3</accession>
<dbReference type="SUPFAM" id="SSF55874">
    <property type="entry name" value="ATPase domain of HSP90 chaperone/DNA topoisomerase II/histidine kinase"/>
    <property type="match status" value="1"/>
</dbReference>
<dbReference type="CDD" id="cd16917">
    <property type="entry name" value="HATPase_UhpB-NarQ-NarX-like"/>
    <property type="match status" value="1"/>
</dbReference>
<keyword evidence="6" id="KW-0418">Kinase</keyword>
<dbReference type="InterPro" id="IPR011712">
    <property type="entry name" value="Sig_transdc_His_kin_sub3_dim/P"/>
</dbReference>
<evidence type="ECO:0000313" key="12">
    <source>
        <dbReference type="Proteomes" id="UP000677804"/>
    </source>
</evidence>
<evidence type="ECO:0000256" key="4">
    <source>
        <dbReference type="ARBA" id="ARBA00022679"/>
    </source>
</evidence>
<proteinExistence type="predicted"/>
<evidence type="ECO:0000256" key="9">
    <source>
        <dbReference type="SAM" id="Phobius"/>
    </source>
</evidence>
<reference evidence="11 12" key="1">
    <citation type="submission" date="2021-05" db="EMBL/GenBank/DDBJ databases">
        <title>Novel species in genus Cellulomonas.</title>
        <authorList>
            <person name="Zhang G."/>
        </authorList>
    </citation>
    <scope>NUCLEOTIDE SEQUENCE [LARGE SCALE GENOMIC DNA]</scope>
    <source>
        <strain evidence="12">zg-ZUI222</strain>
    </source>
</reference>
<dbReference type="InterPro" id="IPR003594">
    <property type="entry name" value="HATPase_dom"/>
</dbReference>
<dbReference type="PANTHER" id="PTHR24421:SF10">
    <property type="entry name" value="NITRATE_NITRITE SENSOR PROTEIN NARQ"/>
    <property type="match status" value="1"/>
</dbReference>
<evidence type="ECO:0000256" key="1">
    <source>
        <dbReference type="ARBA" id="ARBA00000085"/>
    </source>
</evidence>
<evidence type="ECO:0000256" key="3">
    <source>
        <dbReference type="ARBA" id="ARBA00022553"/>
    </source>
</evidence>
<dbReference type="Gene3D" id="1.20.5.1930">
    <property type="match status" value="1"/>
</dbReference>
<feature type="transmembrane region" description="Helical" evidence="9">
    <location>
        <begin position="38"/>
        <end position="55"/>
    </location>
</feature>
<dbReference type="Pfam" id="PF07730">
    <property type="entry name" value="HisKA_3"/>
    <property type="match status" value="1"/>
</dbReference>
<dbReference type="SMART" id="SM00387">
    <property type="entry name" value="HATPase_c"/>
    <property type="match status" value="1"/>
</dbReference>
<feature type="transmembrane region" description="Helical" evidence="9">
    <location>
        <begin position="109"/>
        <end position="128"/>
    </location>
</feature>
<dbReference type="GO" id="GO:0005524">
    <property type="term" value="F:ATP binding"/>
    <property type="evidence" value="ECO:0007669"/>
    <property type="project" value="UniProtKB-KW"/>
</dbReference>
<organism evidence="11 12">
    <name type="scientific">Cellulomonas wangleii</name>
    <dbReference type="NCBI Taxonomy" id="2816956"/>
    <lineage>
        <taxon>Bacteria</taxon>
        <taxon>Bacillati</taxon>
        <taxon>Actinomycetota</taxon>
        <taxon>Actinomycetes</taxon>
        <taxon>Micrococcales</taxon>
        <taxon>Cellulomonadaceae</taxon>
        <taxon>Cellulomonas</taxon>
    </lineage>
</organism>
<feature type="transmembrane region" description="Helical" evidence="9">
    <location>
        <begin position="12"/>
        <end position="31"/>
    </location>
</feature>
<evidence type="ECO:0000256" key="7">
    <source>
        <dbReference type="ARBA" id="ARBA00022840"/>
    </source>
</evidence>
<feature type="domain" description="Histidine kinase/HSP90-like ATPase" evidence="10">
    <location>
        <begin position="285"/>
        <end position="381"/>
    </location>
</feature>
<evidence type="ECO:0000256" key="6">
    <source>
        <dbReference type="ARBA" id="ARBA00022777"/>
    </source>
</evidence>